<feature type="compositionally biased region" description="Polar residues" evidence="1">
    <location>
        <begin position="60"/>
        <end position="73"/>
    </location>
</feature>
<feature type="compositionally biased region" description="Polar residues" evidence="1">
    <location>
        <begin position="873"/>
        <end position="883"/>
    </location>
</feature>
<feature type="region of interest" description="Disordered" evidence="1">
    <location>
        <begin position="479"/>
        <end position="513"/>
    </location>
</feature>
<dbReference type="GO" id="GO:0035770">
    <property type="term" value="C:ribonucleoprotein granule"/>
    <property type="evidence" value="ECO:0007669"/>
    <property type="project" value="TreeGrafter"/>
</dbReference>
<dbReference type="GO" id="GO:0003723">
    <property type="term" value="F:RNA binding"/>
    <property type="evidence" value="ECO:0007669"/>
    <property type="project" value="TreeGrafter"/>
</dbReference>
<proteinExistence type="predicted"/>
<dbReference type="GO" id="GO:0000963">
    <property type="term" value="P:mitochondrial RNA processing"/>
    <property type="evidence" value="ECO:0007669"/>
    <property type="project" value="TreeGrafter"/>
</dbReference>
<feature type="region of interest" description="Disordered" evidence="1">
    <location>
        <begin position="391"/>
        <end position="427"/>
    </location>
</feature>
<feature type="region of interest" description="Disordered" evidence="1">
    <location>
        <begin position="1099"/>
        <end position="1228"/>
    </location>
</feature>
<feature type="compositionally biased region" description="Basic and acidic residues" evidence="1">
    <location>
        <begin position="45"/>
        <end position="58"/>
    </location>
</feature>
<dbReference type="InterPro" id="IPR050870">
    <property type="entry name" value="FAST_kinase"/>
</dbReference>
<dbReference type="Proteomes" id="UP000747110">
    <property type="component" value="Unassembled WGS sequence"/>
</dbReference>
<dbReference type="PANTHER" id="PTHR21228:SF40">
    <property type="entry name" value="LD45607P"/>
    <property type="match status" value="1"/>
</dbReference>
<dbReference type="GO" id="GO:1901259">
    <property type="term" value="P:chloroplast rRNA processing"/>
    <property type="evidence" value="ECO:0007669"/>
    <property type="project" value="TreeGrafter"/>
</dbReference>
<feature type="compositionally biased region" description="Basic and acidic residues" evidence="1">
    <location>
        <begin position="1171"/>
        <end position="1184"/>
    </location>
</feature>
<dbReference type="GO" id="GO:0005759">
    <property type="term" value="C:mitochondrial matrix"/>
    <property type="evidence" value="ECO:0007669"/>
    <property type="project" value="TreeGrafter"/>
</dbReference>
<gene>
    <name evidence="2" type="ORF">Vretifemale_17208</name>
</gene>
<feature type="region of interest" description="Disordered" evidence="1">
    <location>
        <begin position="643"/>
        <end position="663"/>
    </location>
</feature>
<evidence type="ECO:0000313" key="3">
    <source>
        <dbReference type="Proteomes" id="UP000747110"/>
    </source>
</evidence>
<accession>A0A8J4FUE6</accession>
<reference evidence="2" key="1">
    <citation type="journal article" date="2021" name="Proc. Natl. Acad. Sci. U.S.A.">
        <title>Three genomes in the algal genus Volvox reveal the fate of a haploid sex-determining region after a transition to homothallism.</title>
        <authorList>
            <person name="Yamamoto K."/>
            <person name="Hamaji T."/>
            <person name="Kawai-Toyooka H."/>
            <person name="Matsuzaki R."/>
            <person name="Takahashi F."/>
            <person name="Nishimura Y."/>
            <person name="Kawachi M."/>
            <person name="Noguchi H."/>
            <person name="Minakuchi Y."/>
            <person name="Umen J.G."/>
            <person name="Toyoda A."/>
            <person name="Nozaki H."/>
        </authorList>
    </citation>
    <scope>NUCLEOTIDE SEQUENCE</scope>
    <source>
        <strain evidence="2">NIES-3786</strain>
    </source>
</reference>
<protein>
    <submittedName>
        <fullName evidence="2">Uncharacterized protein</fullName>
    </submittedName>
</protein>
<feature type="region of interest" description="Disordered" evidence="1">
    <location>
        <begin position="858"/>
        <end position="914"/>
    </location>
</feature>
<dbReference type="GO" id="GO:0044528">
    <property type="term" value="P:regulation of mitochondrial mRNA stability"/>
    <property type="evidence" value="ECO:0007669"/>
    <property type="project" value="TreeGrafter"/>
</dbReference>
<dbReference type="PANTHER" id="PTHR21228">
    <property type="entry name" value="FAST LEU-RICH DOMAIN-CONTAINING"/>
    <property type="match status" value="1"/>
</dbReference>
<organism evidence="2 3">
    <name type="scientific">Volvox reticuliferus</name>
    <dbReference type="NCBI Taxonomy" id="1737510"/>
    <lineage>
        <taxon>Eukaryota</taxon>
        <taxon>Viridiplantae</taxon>
        <taxon>Chlorophyta</taxon>
        <taxon>core chlorophytes</taxon>
        <taxon>Chlorophyceae</taxon>
        <taxon>CS clade</taxon>
        <taxon>Chlamydomonadales</taxon>
        <taxon>Volvocaceae</taxon>
        <taxon>Volvox</taxon>
    </lineage>
</organism>
<feature type="compositionally biased region" description="Basic and acidic residues" evidence="1">
    <location>
        <begin position="1203"/>
        <end position="1217"/>
    </location>
</feature>
<feature type="compositionally biased region" description="Low complexity" evidence="1">
    <location>
        <begin position="646"/>
        <end position="663"/>
    </location>
</feature>
<keyword evidence="3" id="KW-1185">Reference proteome</keyword>
<sequence>MGSCTALLNRHLHSRGSHLERLCCGAAAARSPATIYQEVGSQYTRSKEGSRRSAHEAFETQASARNHQQQEASASGILDPASAELLRVHETSASRCFLAASGGVPETVSTASERVAAPAARSLSGLLTPCLSEEAHVLHPPGVLQQEQQVLLQQYKNDKDDFLPAQQQQQQHSVERPQGANVLGAFLKAETMADGAKICLQPDAEQSAAPLRIAGNVSRNPYTLSHVGMHAHPLSPSPPRQQETSSLSYHSAPQMPREQGELNAECVFSIAAVRAELPPYLDAASRTAGVVSTSDKQPVPVAGPGFAGDVTSRRRRVLRCRTHGADRGCAAREPSPRSKCSPVAASGTIMSPAPASGGTLAATVATSASIAEVQGVIGSSAANLIAARATSDSNGTRKDKGNSISVGAQRAAPAAAKPRRPRTPTATEHRALRIRARLQQVALLPRDPTEDDLRLTVRILCVTHWQDLITLLVEHRERHNRRGNQERMQPFLQRSARLQQSRRRRSPGGISGAASDASIAAADAVATATVALGLQDPADLSVLPVSALPLTPQHVATALLRTWQLLAVVPGPRTPVEARALASMVDWLARHAARLAPSPGTSLRELATIFYALVRLRHPLDKRFYLVLMNEARKRFSAQSGRSTYCHRGCSRSSSSSSLSGSHMGESEWGSGAAIGASASSSLPYNGQDMSQLLWAVANCGMKSIRGDWSTAYCSALLPVISELTPQGVSLVLHSLGRLRCAPSPDVLAALCSRLVQLTGYDDGLFPLRSIAASTAAQLEISPSHDGRLEANIWIGDGLDHGSVNDPSSWAWTKEQQHGNRFANGHRDRRPATIASPEDSALGRQLAWDDLTVLELYGNRQGSNDPPGRFSPSLRSPPQQQHVHQPGREWKSEAPSAPSSSHGVGGASSGESPHLQPACLPADVSMSLWALATLRLPPAGYCPQLMPAVERYSLSRLAAFPEQELSNLVWAMARLQYSPGQEWVRHLYDVIARLLPELRPQALSTVLYGLAQMGQRPEAEWLDAILPYVRARLRWFPPQSLALTIHALAVMGCRPPDSWLASFHAQLDDYRGQLDMRVRSKVREAYRLMDFRPGLAAAGANGAGAQGPLLQQERQQTEQQQVQQQTAMLAGRQGVRAKGNSRPGNNGELEAVPPWNWGHGAANDPSAQRHKQQDQEEPEKGVGEEEKEEAMHGPLVRPQLQGRRGEASGDSRQKGRESVVAATEDSVGQMLVRPSRFVF</sequence>
<comment type="caution">
    <text evidence="2">The sequence shown here is derived from an EMBL/GenBank/DDBJ whole genome shotgun (WGS) entry which is preliminary data.</text>
</comment>
<dbReference type="EMBL" id="BNCP01000050">
    <property type="protein sequence ID" value="GIL89392.1"/>
    <property type="molecule type" value="Genomic_DNA"/>
</dbReference>
<dbReference type="GO" id="GO:0009507">
    <property type="term" value="C:chloroplast"/>
    <property type="evidence" value="ECO:0007669"/>
    <property type="project" value="GOC"/>
</dbReference>
<evidence type="ECO:0000313" key="2">
    <source>
        <dbReference type="EMBL" id="GIL89392.1"/>
    </source>
</evidence>
<feature type="region of interest" description="Disordered" evidence="1">
    <location>
        <begin position="231"/>
        <end position="253"/>
    </location>
</feature>
<feature type="region of interest" description="Disordered" evidence="1">
    <location>
        <begin position="40"/>
        <end position="74"/>
    </location>
</feature>
<feature type="compositionally biased region" description="Polar residues" evidence="1">
    <location>
        <begin position="240"/>
        <end position="251"/>
    </location>
</feature>
<name>A0A8J4FUE6_9CHLO</name>
<dbReference type="OrthoDB" id="547987at2759"/>
<evidence type="ECO:0000256" key="1">
    <source>
        <dbReference type="SAM" id="MobiDB-lite"/>
    </source>
</evidence>
<feature type="compositionally biased region" description="Low complexity" evidence="1">
    <location>
        <begin position="1106"/>
        <end position="1126"/>
    </location>
</feature>
<dbReference type="AlphaFoldDB" id="A0A8J4FUE6"/>